<keyword evidence="1" id="KW-0575">Peroxidase</keyword>
<dbReference type="OrthoDB" id="9808310at2"/>
<dbReference type="Gene3D" id="1.20.1290.10">
    <property type="entry name" value="AhpD-like"/>
    <property type="match status" value="1"/>
</dbReference>
<dbReference type="SUPFAM" id="SSF69118">
    <property type="entry name" value="AhpD-like"/>
    <property type="match status" value="1"/>
</dbReference>
<dbReference type="InterPro" id="IPR010195">
    <property type="entry name" value="Uncharacterised_peroxidase-rel"/>
</dbReference>
<dbReference type="RefSeq" id="WP_137089865.1">
    <property type="nucleotide sequence ID" value="NZ_CP028923.1"/>
</dbReference>
<keyword evidence="2" id="KW-1185">Reference proteome</keyword>
<protein>
    <submittedName>
        <fullName evidence="1">Peroxidase</fullName>
    </submittedName>
</protein>
<name>A0A4D7JTP5_9BACT</name>
<dbReference type="GO" id="GO:0004601">
    <property type="term" value="F:peroxidase activity"/>
    <property type="evidence" value="ECO:0007669"/>
    <property type="project" value="UniProtKB-KW"/>
</dbReference>
<dbReference type="KEGG" id="fpf:DCC35_05710"/>
<dbReference type="InterPro" id="IPR029032">
    <property type="entry name" value="AhpD-like"/>
</dbReference>
<dbReference type="PANTHER" id="PTHR35446">
    <property type="entry name" value="SI:CH211-175M2.5"/>
    <property type="match status" value="1"/>
</dbReference>
<dbReference type="NCBIfam" id="TIGR01926">
    <property type="entry name" value="peroxid_rel"/>
    <property type="match status" value="1"/>
</dbReference>
<gene>
    <name evidence="1" type="ORF">DCC35_05710</name>
</gene>
<accession>A0A4D7JTP5</accession>
<organism evidence="1 2">
    <name type="scientific">Mangrovivirga cuniculi</name>
    <dbReference type="NCBI Taxonomy" id="2715131"/>
    <lineage>
        <taxon>Bacteria</taxon>
        <taxon>Pseudomonadati</taxon>
        <taxon>Bacteroidota</taxon>
        <taxon>Cytophagia</taxon>
        <taxon>Cytophagales</taxon>
        <taxon>Mangrovivirgaceae</taxon>
        <taxon>Mangrovivirga</taxon>
    </lineage>
</organism>
<dbReference type="PANTHER" id="PTHR35446:SF2">
    <property type="entry name" value="CARBOXYMUCONOLACTONE DECARBOXYLASE-LIKE DOMAIN-CONTAINING PROTEIN"/>
    <property type="match status" value="1"/>
</dbReference>
<sequence>MAFFSNLDSNSDITDITFNDRPRLGPMDKASQEIMRGKSSFSIAEREIMAAYVSGLNACSFCHGSHKAVAEQFGVPPTVIEQLVEDIDSSPVSDKLKPIFHYLKKLTITPSKLVESDVKKVKEAGWSEEALHEAILVGCLFNFYNRLLDGHGVKGNNAIYQFAGEHLSKNGYGVPWFIGFIKNMIKKSKLKKLKALENQVRVN</sequence>
<dbReference type="Proteomes" id="UP000298616">
    <property type="component" value="Chromosome"/>
</dbReference>
<keyword evidence="1" id="KW-0560">Oxidoreductase</keyword>
<reference evidence="1 2" key="1">
    <citation type="submission" date="2018-04" db="EMBL/GenBank/DDBJ databases">
        <title>Complete genome uncultured novel isolate.</title>
        <authorList>
            <person name="Merlino G."/>
        </authorList>
    </citation>
    <scope>NUCLEOTIDE SEQUENCE [LARGE SCALE GENOMIC DNA]</scope>
    <source>
        <strain evidence="2">R1DC9</strain>
    </source>
</reference>
<dbReference type="EMBL" id="CP028923">
    <property type="protein sequence ID" value="QCK14275.1"/>
    <property type="molecule type" value="Genomic_DNA"/>
</dbReference>
<proteinExistence type="predicted"/>
<evidence type="ECO:0000313" key="1">
    <source>
        <dbReference type="EMBL" id="QCK14275.1"/>
    </source>
</evidence>
<dbReference type="AlphaFoldDB" id="A0A4D7JTP5"/>
<evidence type="ECO:0000313" key="2">
    <source>
        <dbReference type="Proteomes" id="UP000298616"/>
    </source>
</evidence>